<evidence type="ECO:0000256" key="2">
    <source>
        <dbReference type="ARBA" id="ARBA00022737"/>
    </source>
</evidence>
<dbReference type="EMBL" id="LT629700">
    <property type="protein sequence ID" value="SDL95257.1"/>
    <property type="molecule type" value="Genomic_DNA"/>
</dbReference>
<proteinExistence type="predicted"/>
<dbReference type="Pfam" id="PF00581">
    <property type="entry name" value="Rhodanese"/>
    <property type="match status" value="2"/>
</dbReference>
<keyword evidence="4" id="KW-0670">Pyruvate</keyword>
<keyword evidence="5" id="KW-1185">Reference proteome</keyword>
<dbReference type="PROSITE" id="PS50206">
    <property type="entry name" value="RHODANESE_3"/>
    <property type="match status" value="2"/>
</dbReference>
<dbReference type="PANTHER" id="PTHR11364">
    <property type="entry name" value="THIOSULFATE SULFERTANSFERASE"/>
    <property type="match status" value="1"/>
</dbReference>
<dbReference type="RefSeq" id="WP_092150404.1">
    <property type="nucleotide sequence ID" value="NZ_LT629700.1"/>
</dbReference>
<dbReference type="CDD" id="cd01448">
    <property type="entry name" value="TST_Repeat_1"/>
    <property type="match status" value="1"/>
</dbReference>
<feature type="domain" description="Rhodanese" evidence="3">
    <location>
        <begin position="166"/>
        <end position="277"/>
    </location>
</feature>
<name>A0A1G9PAL4_9CORY</name>
<sequence>MTVFVSADELNERIHSGQKQTILAALWEPQEGKAWSKFQSEHIPTAMFCDPATALAGMPGRAYGRNPHPPVDVLSAHVAQWGLQEGRPVYIYDTGVGLFAGRAWWTLRWLGIEDVFIVDGGFRAWDSKGFDTVAGPGNVNVHAPLESSPGALPMVEIDQVREFSGLLVDARETSRFHGRRELMDLKAGHIPGAVNIPAFDLFNEESRTVLEIDALRDRFAAVGLTQNTEPADVFVYSGSGNHSSLLLAALAHAGLPVAAHYVAGWSQWSADPRNPVARNV</sequence>
<reference evidence="5" key="1">
    <citation type="submission" date="2016-10" db="EMBL/GenBank/DDBJ databases">
        <authorList>
            <person name="Varghese N."/>
            <person name="Submissions S."/>
        </authorList>
    </citation>
    <scope>NUCLEOTIDE SEQUENCE [LARGE SCALE GENOMIC DNA]</scope>
    <source>
        <strain evidence="5">DSM 20632</strain>
    </source>
</reference>
<protein>
    <submittedName>
        <fullName evidence="4">Thiosulfate/3-mercaptopyruvate sulfurtransferase</fullName>
    </submittedName>
</protein>
<dbReference type="OrthoDB" id="9770030at2"/>
<dbReference type="STRING" id="38302.SAMN04488535_1360"/>
<feature type="domain" description="Rhodanese" evidence="3">
    <location>
        <begin position="38"/>
        <end position="134"/>
    </location>
</feature>
<keyword evidence="2" id="KW-0677">Repeat</keyword>
<dbReference type="AlphaFoldDB" id="A0A1G9PAL4"/>
<dbReference type="InterPro" id="IPR001763">
    <property type="entry name" value="Rhodanese-like_dom"/>
</dbReference>
<dbReference type="SMART" id="SM00450">
    <property type="entry name" value="RHOD"/>
    <property type="match status" value="2"/>
</dbReference>
<dbReference type="PANTHER" id="PTHR11364:SF27">
    <property type="entry name" value="SULFURTRANSFERASE"/>
    <property type="match status" value="1"/>
</dbReference>
<dbReference type="SUPFAM" id="SSF52821">
    <property type="entry name" value="Rhodanese/Cell cycle control phosphatase"/>
    <property type="match status" value="2"/>
</dbReference>
<organism evidence="4 5">
    <name type="scientific">Corynebacterium mycetoides</name>
    <dbReference type="NCBI Taxonomy" id="38302"/>
    <lineage>
        <taxon>Bacteria</taxon>
        <taxon>Bacillati</taxon>
        <taxon>Actinomycetota</taxon>
        <taxon>Actinomycetes</taxon>
        <taxon>Mycobacteriales</taxon>
        <taxon>Corynebacteriaceae</taxon>
        <taxon>Corynebacterium</taxon>
    </lineage>
</organism>
<dbReference type="InterPro" id="IPR045078">
    <property type="entry name" value="TST/MPST-like"/>
</dbReference>
<evidence type="ECO:0000259" key="3">
    <source>
        <dbReference type="PROSITE" id="PS50206"/>
    </source>
</evidence>
<evidence type="ECO:0000256" key="1">
    <source>
        <dbReference type="ARBA" id="ARBA00022679"/>
    </source>
</evidence>
<evidence type="ECO:0000313" key="4">
    <source>
        <dbReference type="EMBL" id="SDL95257.1"/>
    </source>
</evidence>
<evidence type="ECO:0000313" key="5">
    <source>
        <dbReference type="Proteomes" id="UP000199350"/>
    </source>
</evidence>
<accession>A0A1G9PAL4</accession>
<dbReference type="Gene3D" id="3.40.250.10">
    <property type="entry name" value="Rhodanese-like domain"/>
    <property type="match status" value="2"/>
</dbReference>
<dbReference type="GO" id="GO:0004792">
    <property type="term" value="F:thiosulfate-cyanide sulfurtransferase activity"/>
    <property type="evidence" value="ECO:0007669"/>
    <property type="project" value="TreeGrafter"/>
</dbReference>
<gene>
    <name evidence="4" type="ORF">SAMN04488535_1360</name>
</gene>
<dbReference type="Proteomes" id="UP000199350">
    <property type="component" value="Chromosome I"/>
</dbReference>
<dbReference type="InterPro" id="IPR036873">
    <property type="entry name" value="Rhodanese-like_dom_sf"/>
</dbReference>
<keyword evidence="1 4" id="KW-0808">Transferase</keyword>